<dbReference type="Gene3D" id="3.40.50.360">
    <property type="match status" value="1"/>
</dbReference>
<dbReference type="EMBL" id="LT906439">
    <property type="protein sequence ID" value="SNU88605.1"/>
    <property type="molecule type" value="Genomic_DNA"/>
</dbReference>
<dbReference type="eggNOG" id="COG0431">
    <property type="taxonomic scope" value="Bacteria"/>
</dbReference>
<dbReference type="PANTHER" id="PTHR30543:SF21">
    <property type="entry name" value="NAD(P)H-DEPENDENT FMN REDUCTASE LOT6"/>
    <property type="match status" value="1"/>
</dbReference>
<dbReference type="Proteomes" id="UP000215185">
    <property type="component" value="Chromosome 1"/>
</dbReference>
<dbReference type="STRING" id="1123308.GCA_000380085_00905"/>
<accession>A0A239SSY1</accession>
<dbReference type="SUPFAM" id="SSF52218">
    <property type="entry name" value="Flavoproteins"/>
    <property type="match status" value="1"/>
</dbReference>
<proteinExistence type="predicted"/>
<name>A0A239SSY1_9STRE</name>
<dbReference type="PANTHER" id="PTHR30543">
    <property type="entry name" value="CHROMATE REDUCTASE"/>
    <property type="match status" value="1"/>
</dbReference>
<dbReference type="EC" id="1.7.1.6" evidence="2"/>
<feature type="domain" description="NADPH-dependent FMN reductase-like" evidence="1">
    <location>
        <begin position="3"/>
        <end position="143"/>
    </location>
</feature>
<evidence type="ECO:0000313" key="2">
    <source>
        <dbReference type="EMBL" id="SNU88605.1"/>
    </source>
</evidence>
<dbReference type="GO" id="GO:0005829">
    <property type="term" value="C:cytosol"/>
    <property type="evidence" value="ECO:0007669"/>
    <property type="project" value="TreeGrafter"/>
</dbReference>
<reference evidence="2 3" key="1">
    <citation type="submission" date="2017-06" db="EMBL/GenBank/DDBJ databases">
        <authorList>
            <consortium name="Pathogen Informatics"/>
        </authorList>
    </citation>
    <scope>NUCLEOTIDE SEQUENCE [LARGE SCALE GENOMIC DNA]</scope>
    <source>
        <strain evidence="2 3">NCTC13788</strain>
    </source>
</reference>
<dbReference type="AlphaFoldDB" id="A0A239SSY1"/>
<gene>
    <name evidence="2" type="primary">azr_1</name>
    <name evidence="2" type="ORF">SAMEA4412692_01142</name>
</gene>
<dbReference type="RefSeq" id="WP_018373478.1">
    <property type="nucleotide sequence ID" value="NZ_LT906439.1"/>
</dbReference>
<sequence length="181" mass="19525">MKKVLFIVGSLRKGSFNHQLAELAEKALEGKAKVSYLDYSAVPIFNQDLEAPVLPAVASVREVTEAADAIWIFSPVYNFAIPGPVKNLLDWISRAKDLSDPSGPSAINEKLVTVSSVANGGQDNLFGSYRNLLPFIRTTVVEPFVQTRVNDSAWGDGKLVLEANKLAELQAQAEALLAAIG</sequence>
<dbReference type="InterPro" id="IPR050712">
    <property type="entry name" value="NAD(P)H-dep_reductase"/>
</dbReference>
<organism evidence="2 3">
    <name type="scientific">Streptococcus merionis</name>
    <dbReference type="NCBI Taxonomy" id="400065"/>
    <lineage>
        <taxon>Bacteria</taxon>
        <taxon>Bacillati</taxon>
        <taxon>Bacillota</taxon>
        <taxon>Bacilli</taxon>
        <taxon>Lactobacillales</taxon>
        <taxon>Streptococcaceae</taxon>
        <taxon>Streptococcus</taxon>
    </lineage>
</organism>
<keyword evidence="3" id="KW-1185">Reference proteome</keyword>
<dbReference type="GO" id="GO:0050446">
    <property type="term" value="F:azobenzene reductase (NADP+) activity"/>
    <property type="evidence" value="ECO:0007669"/>
    <property type="project" value="UniProtKB-EC"/>
</dbReference>
<dbReference type="OrthoDB" id="9812295at2"/>
<dbReference type="InterPro" id="IPR005025">
    <property type="entry name" value="FMN_Rdtase-like_dom"/>
</dbReference>
<protein>
    <submittedName>
        <fullName evidence="2">NADPH-dependent FMN reductase, putative</fullName>
        <ecNumber evidence="2">1.7.1.6</ecNumber>
    </submittedName>
</protein>
<dbReference type="GO" id="GO:0010181">
    <property type="term" value="F:FMN binding"/>
    <property type="evidence" value="ECO:0007669"/>
    <property type="project" value="TreeGrafter"/>
</dbReference>
<evidence type="ECO:0000313" key="3">
    <source>
        <dbReference type="Proteomes" id="UP000215185"/>
    </source>
</evidence>
<dbReference type="Pfam" id="PF03358">
    <property type="entry name" value="FMN_red"/>
    <property type="match status" value="1"/>
</dbReference>
<keyword evidence="2" id="KW-0560">Oxidoreductase</keyword>
<evidence type="ECO:0000259" key="1">
    <source>
        <dbReference type="Pfam" id="PF03358"/>
    </source>
</evidence>
<dbReference type="KEGG" id="smen:SAMEA4412692_1142"/>
<dbReference type="InterPro" id="IPR029039">
    <property type="entry name" value="Flavoprotein-like_sf"/>
</dbReference>